<evidence type="ECO:0000313" key="3">
    <source>
        <dbReference type="EMBL" id="MEN3070469.1"/>
    </source>
</evidence>
<evidence type="ECO:0000256" key="1">
    <source>
        <dbReference type="SAM" id="SignalP"/>
    </source>
</evidence>
<dbReference type="Pfam" id="PF06082">
    <property type="entry name" value="YjbH"/>
    <property type="match status" value="2"/>
</dbReference>
<dbReference type="SMART" id="SM00014">
    <property type="entry name" value="acidPPc"/>
    <property type="match status" value="1"/>
</dbReference>
<organism evidence="3 4">
    <name type="scientific">Uliginosibacterium sediminicola</name>
    <dbReference type="NCBI Taxonomy" id="2024550"/>
    <lineage>
        <taxon>Bacteria</taxon>
        <taxon>Pseudomonadati</taxon>
        <taxon>Pseudomonadota</taxon>
        <taxon>Betaproteobacteria</taxon>
        <taxon>Rhodocyclales</taxon>
        <taxon>Zoogloeaceae</taxon>
        <taxon>Uliginosibacterium</taxon>
    </lineage>
</organism>
<accession>A0ABU9Z3K5</accession>
<comment type="caution">
    <text evidence="3">The sequence shown here is derived from an EMBL/GenBank/DDBJ whole genome shotgun (WGS) entry which is preliminary data.</text>
</comment>
<feature type="domain" description="Phosphatidic acid phosphatase type 2/haloperoxidase" evidence="2">
    <location>
        <begin position="810"/>
        <end position="920"/>
    </location>
</feature>
<evidence type="ECO:0000313" key="4">
    <source>
        <dbReference type="Proteomes" id="UP001410394"/>
    </source>
</evidence>
<feature type="signal peptide" evidence="1">
    <location>
        <begin position="1"/>
        <end position="24"/>
    </location>
</feature>
<protein>
    <submittedName>
        <fullName evidence="3">YjbH domain-containing protein</fullName>
    </submittedName>
</protein>
<dbReference type="InterPro" id="IPR000326">
    <property type="entry name" value="PAP2/HPO"/>
</dbReference>
<dbReference type="RefSeq" id="WP_345921248.1">
    <property type="nucleotide sequence ID" value="NZ_JBDIVE010000014.1"/>
</dbReference>
<proteinExistence type="predicted"/>
<name>A0ABU9Z3K5_9RHOO</name>
<dbReference type="InterPro" id="IPR010344">
    <property type="entry name" value="YbjH"/>
</dbReference>
<sequence>MTRQPSLNIFLGAALALGSAQLLAATPSVNGASGLINMPDARIGSEGEFSSGYAWYRPYSAMWLNLAFTDWLEPSFRYTRIAYVPAGFSEEENKRYGAYKDKSAGAKIKLIPEGPWWPAFAVGKTDLTSVADGTQLYNSTYWTASKQLGPLDLTVGRGRGRIDGYFGGARWQPTEKLPLKLVVERDVNNYSKDISAEQSGAAKRKKGLAYGLEYDWGGFSTQLSYQHNVVGLNVYTTANFNTRRFNPWSDEPKPFLDPVPRPTQAQWESNPEFRSALISALYKDDFRSIKLQYRDGFLQVSLTNRRISNMSRAAGRAARILLAHAPVETRQINITYTLAEMPVADYQFVNLDALRDYFWGIIPRSQLAESVRVSLASPDSKIEDDEAEEALRGAKQADSESIIKTKGEATAIAVRNQDPYQSGYSIRPYTGFMFNDPSGTLKYSLSLLGSARKRFEDNWVVEGGLQMDLLENLSDVSRASNSELPHVRSDVSDYAKAGRLQLSRLLVHKYVQLGKGLYGRASAGIYERMYNGVGGQIAYFPEQSPWALDWSIDEVRQRDPQGWFKMRNYSTLTSLLSLHYRLTESLTLTSRAGRFLARDEGVRFEIGKRYNSGIEVGGWYTWTNGNDITRPGSPSSPYHDKGIYINIPLESLFTRDTQATAGFAIAPWTRDVGQMVDSPNDLYGMFRRSIIDSLFRKDGLTDFGEYDDDYPARRTRLSPLERPLSDLAIKDSKSFAGELSSGNSMRNVAAAVGVIGLASLADKPVSNWMKTNMQGRAWRSLGHIGDAVPYAGLLAGGVAAAFATDERGSMAGLASAEAGIAAIGLSSGIKYLTGRARPTDSDDARNFELGRSGKSYGSFPSRHATLAWASLTPLAKAYDADWLYGVAALSSYSRVRSRQHWLSDSVAGSLIGYGLGSLTWSWRKKDGGMIPNSVSITPQGASAQWSFK</sequence>
<dbReference type="Gene3D" id="1.20.144.10">
    <property type="entry name" value="Phosphatidic acid phosphatase type 2/haloperoxidase"/>
    <property type="match status" value="1"/>
</dbReference>
<keyword evidence="1" id="KW-0732">Signal</keyword>
<dbReference type="Proteomes" id="UP001410394">
    <property type="component" value="Unassembled WGS sequence"/>
</dbReference>
<feature type="chain" id="PRO_5046946435" evidence="1">
    <location>
        <begin position="25"/>
        <end position="948"/>
    </location>
</feature>
<keyword evidence="4" id="KW-1185">Reference proteome</keyword>
<gene>
    <name evidence="3" type="ORF">ABDB84_18440</name>
</gene>
<reference evidence="3 4" key="1">
    <citation type="journal article" date="2018" name="Int. J. Syst. Evol. Microbiol.">
        <title>Uliginosibacterium sediminicola sp. nov., isolated from freshwater sediment.</title>
        <authorList>
            <person name="Hwang W.M."/>
            <person name="Kim S.M."/>
            <person name="Kang K."/>
            <person name="Ahn T.Y."/>
        </authorList>
    </citation>
    <scope>NUCLEOTIDE SEQUENCE [LARGE SCALE GENOMIC DNA]</scope>
    <source>
        <strain evidence="3 4">M1-21</strain>
    </source>
</reference>
<dbReference type="SUPFAM" id="SSF48317">
    <property type="entry name" value="Acid phosphatase/Vanadium-dependent haloperoxidase"/>
    <property type="match status" value="1"/>
</dbReference>
<dbReference type="InterPro" id="IPR036938">
    <property type="entry name" value="PAP2/HPO_sf"/>
</dbReference>
<evidence type="ECO:0000259" key="2">
    <source>
        <dbReference type="SMART" id="SM00014"/>
    </source>
</evidence>
<dbReference type="Pfam" id="PF01569">
    <property type="entry name" value="PAP2"/>
    <property type="match status" value="1"/>
</dbReference>
<dbReference type="EMBL" id="JBDIVE010000014">
    <property type="protein sequence ID" value="MEN3070469.1"/>
    <property type="molecule type" value="Genomic_DNA"/>
</dbReference>